<comment type="caution">
    <text evidence="4">The sequence shown here is derived from an EMBL/GenBank/DDBJ whole genome shotgun (WGS) entry which is preliminary data.</text>
</comment>
<accession>A0A8H6CRF3</accession>
<gene>
    <name evidence="4" type="ORF">HO133_007908</name>
</gene>
<feature type="compositionally biased region" description="Basic and acidic residues" evidence="2">
    <location>
        <begin position="885"/>
        <end position="895"/>
    </location>
</feature>
<name>A0A8H6CRF3_9LECA</name>
<feature type="compositionally biased region" description="Basic and acidic residues" evidence="2">
    <location>
        <begin position="925"/>
        <end position="939"/>
    </location>
</feature>
<keyword evidence="5" id="KW-1185">Reference proteome</keyword>
<dbReference type="GeneID" id="59336305"/>
<dbReference type="Proteomes" id="UP000593566">
    <property type="component" value="Unassembled WGS sequence"/>
</dbReference>
<protein>
    <submittedName>
        <fullName evidence="4">Uncharacterized protein</fullName>
    </submittedName>
</protein>
<organism evidence="4 5">
    <name type="scientific">Letharia lupina</name>
    <dbReference type="NCBI Taxonomy" id="560253"/>
    <lineage>
        <taxon>Eukaryota</taxon>
        <taxon>Fungi</taxon>
        <taxon>Dikarya</taxon>
        <taxon>Ascomycota</taxon>
        <taxon>Pezizomycotina</taxon>
        <taxon>Lecanoromycetes</taxon>
        <taxon>OSLEUM clade</taxon>
        <taxon>Lecanoromycetidae</taxon>
        <taxon>Lecanorales</taxon>
        <taxon>Lecanorineae</taxon>
        <taxon>Parmeliaceae</taxon>
        <taxon>Letharia</taxon>
    </lineage>
</organism>
<feature type="transmembrane region" description="Helical" evidence="3">
    <location>
        <begin position="41"/>
        <end position="60"/>
    </location>
</feature>
<feature type="coiled-coil region" evidence="1">
    <location>
        <begin position="327"/>
        <end position="432"/>
    </location>
</feature>
<dbReference type="RefSeq" id="XP_037156112.1">
    <property type="nucleotide sequence ID" value="XM_037298776.1"/>
</dbReference>
<keyword evidence="1" id="KW-0175">Coiled coil</keyword>
<feature type="coiled-coil region" evidence="1">
    <location>
        <begin position="180"/>
        <end position="214"/>
    </location>
</feature>
<feature type="coiled-coil region" evidence="1">
    <location>
        <begin position="576"/>
        <end position="610"/>
    </location>
</feature>
<evidence type="ECO:0000256" key="2">
    <source>
        <dbReference type="SAM" id="MobiDB-lite"/>
    </source>
</evidence>
<feature type="region of interest" description="Disordered" evidence="2">
    <location>
        <begin position="300"/>
        <end position="323"/>
    </location>
</feature>
<proteinExistence type="predicted"/>
<evidence type="ECO:0000256" key="1">
    <source>
        <dbReference type="SAM" id="Coils"/>
    </source>
</evidence>
<keyword evidence="3" id="KW-1133">Transmembrane helix</keyword>
<feature type="compositionally biased region" description="Basic residues" evidence="2">
    <location>
        <begin position="231"/>
        <end position="241"/>
    </location>
</feature>
<evidence type="ECO:0000313" key="4">
    <source>
        <dbReference type="EMBL" id="KAF6228178.1"/>
    </source>
</evidence>
<sequence>MPAQYDPDVDSWWGIVLTELGFLDPFREEVSVEILKNLSYLLVKFLCTVVFALFLWVLSLCNTYKNIKNQRDEAREDSRKGAYEWCDLHLKLRDTENELYHANEKLQDAGSDMNEERKGLRDTIQGLNDQHLVYQEEIRSLEQDVWNTESDRDGYSRQVVQVSKENETLKRDLSKGNNHLSLAQAEVQTLQENLSEVRRQRDLAQGEIQTLSMQVEPQHGQATPVVATLKARPKPKHRRTQRPSSLPKPHRELLLKGSKAAESSTSSSAGPTSARKLVSENLPKDMSQAMLAERGQKVKALKEPSQTSTVQADAEAEQTVGEKTPEALTLEASITAKDQKINDLEQEKETLTAQIGGLRIDLEKLSDEHNERSEPFHTQLAEKDGEIRKLQAEKTTADKDSAGTIATLRTELGEKEKEVADLEEANETLVAEAAPSADTVQRLNTLSNELEESRLARGQCDEESTRQNSRIDQLATAKEQLEEVLEVRDREIGSLQGQVTHFDSVLKELQEIHAKCGDHTKTQDLEIMQLRNASGPLQDSNNSLLQQLGTARAQHANLIGEGQQVQNQNKALIDLQSSSQREIRSLQGQIEALNQTVDHQQQRIQSLETNCPNCQKLREALDELLKDAKVSDDAARVEMRREVEESVRAQLTSQVGDDLRRQIRGEVEREVRDEFQNHYRDVLALNTKRIREQNALLLEKDAKLEEAKNAPTIDHAAFEKEANLQSTIIKLEQNAKIAKANNSRLTGEAKRYRQQFEQAQPAIENLRSELEQIKADQRRAQNVNPLQSQLLTCQRELENMKVDRNKARDNCSTYSKQLSILRKGYEALENELIAFREKSSMNSDRTMNDGRTEEPIAVQKEQRTAASASDKSTEPACKPAHRFGRRPDRICEHQPTRKPVLGEGAGVKREHDECSDGEADDEGDDDRKKAKIERGGCLE</sequence>
<feature type="compositionally biased region" description="Acidic residues" evidence="2">
    <location>
        <begin position="915"/>
        <end position="924"/>
    </location>
</feature>
<keyword evidence="3" id="KW-0812">Transmembrane</keyword>
<evidence type="ECO:0000313" key="5">
    <source>
        <dbReference type="Proteomes" id="UP000593566"/>
    </source>
</evidence>
<reference evidence="4 5" key="1">
    <citation type="journal article" date="2020" name="Genomics">
        <title>Complete, high-quality genomes from long-read metagenomic sequencing of two wolf lichen thalli reveals enigmatic genome architecture.</title>
        <authorList>
            <person name="McKenzie S.K."/>
            <person name="Walston R.F."/>
            <person name="Allen J.L."/>
        </authorList>
    </citation>
    <scope>NUCLEOTIDE SEQUENCE [LARGE SCALE GENOMIC DNA]</scope>
    <source>
        <strain evidence="4">WasteWater1</strain>
    </source>
</reference>
<dbReference type="EMBL" id="JACCJB010000004">
    <property type="protein sequence ID" value="KAF6228178.1"/>
    <property type="molecule type" value="Genomic_DNA"/>
</dbReference>
<feature type="coiled-coil region" evidence="1">
    <location>
        <begin position="690"/>
        <end position="838"/>
    </location>
</feature>
<keyword evidence="3" id="KW-0472">Membrane</keyword>
<dbReference type="AlphaFoldDB" id="A0A8H6CRF3"/>
<feature type="compositionally biased region" description="Low complexity" evidence="2">
    <location>
        <begin position="256"/>
        <end position="274"/>
    </location>
</feature>
<feature type="region of interest" description="Disordered" evidence="2">
    <location>
        <begin position="229"/>
        <end position="276"/>
    </location>
</feature>
<feature type="region of interest" description="Disordered" evidence="2">
    <location>
        <begin position="839"/>
        <end position="939"/>
    </location>
</feature>
<evidence type="ECO:0000256" key="3">
    <source>
        <dbReference type="SAM" id="Phobius"/>
    </source>
</evidence>